<dbReference type="AlphaFoldDB" id="A0A2K8U9N9"/>
<protein>
    <submittedName>
        <fullName evidence="2">Uncharacterized protein</fullName>
    </submittedName>
</protein>
<organism evidence="2 3">
    <name type="scientific">Candidatus Thiodictyon syntrophicum</name>
    <dbReference type="NCBI Taxonomy" id="1166950"/>
    <lineage>
        <taxon>Bacteria</taxon>
        <taxon>Pseudomonadati</taxon>
        <taxon>Pseudomonadota</taxon>
        <taxon>Gammaproteobacteria</taxon>
        <taxon>Chromatiales</taxon>
        <taxon>Chromatiaceae</taxon>
        <taxon>Thiodictyon</taxon>
    </lineage>
</organism>
<feature type="region of interest" description="Disordered" evidence="1">
    <location>
        <begin position="250"/>
        <end position="276"/>
    </location>
</feature>
<proteinExistence type="predicted"/>
<name>A0A2K8U9N9_9GAMM</name>
<dbReference type="KEGG" id="tsy:THSYN_15850"/>
<dbReference type="EMBL" id="CP020370">
    <property type="protein sequence ID" value="AUB82275.1"/>
    <property type="molecule type" value="Genomic_DNA"/>
</dbReference>
<dbReference type="Proteomes" id="UP000232638">
    <property type="component" value="Chromosome"/>
</dbReference>
<sequence>MGPTTGLVPPVDLNALQAELVELALGGVVEPRPGTQSWLAATGITRTTADGRLVADDDWLICSLPAPSDKELLVRSLLRDPLYRLHLDLRLAQIVTAVGVSGRWSRLEDLLFGELSPLAPRLAALVELARPADGVWEHADWDGLDALQPDTAAQLDERCWGISASAEAMFPVLRARYPAFALVPVFHAAADDFVASVVAAAALGESVQVPAEHRADLTALARRGLPLWYRALGDQTLEVTLSAPCRVRGKQPDLASRPSTRGVPAHARAGSALLPPPPRGLRASFWEIAETATSGLAFVGTAHRELWPADQDAIRRGLPRGEDLAGLARPRRCGHGAQDPADAALRLLCDHPLFGFWLQILLVEALDRELGAETLLLAPPTPPLVDDIEAATHLYYRPRVESQQQAPPLRDLGALDDAMTPVAVALGVSPVGVLGPAAGPWSLSLALLAHIGVAQHRHDRWTLSAHALDRLHGGGLMTGVIRRGRGVREHLHDLLEALWRKRADADQGASGV</sequence>
<gene>
    <name evidence="2" type="ORF">THSYN_15850</name>
</gene>
<evidence type="ECO:0000313" key="3">
    <source>
        <dbReference type="Proteomes" id="UP000232638"/>
    </source>
</evidence>
<evidence type="ECO:0000313" key="2">
    <source>
        <dbReference type="EMBL" id="AUB82275.1"/>
    </source>
</evidence>
<evidence type="ECO:0000256" key="1">
    <source>
        <dbReference type="SAM" id="MobiDB-lite"/>
    </source>
</evidence>
<reference evidence="2 3" key="1">
    <citation type="submission" date="2017-03" db="EMBL/GenBank/DDBJ databases">
        <title>Complete genome sequence of Candidatus 'Thiodictyon syntrophicum' sp. nov. strain Cad16T, a photolithoautotroph purple sulfur bacterium isolated from an alpine meromictic lake.</title>
        <authorList>
            <person name="Luedin S.M."/>
            <person name="Pothier J.F."/>
            <person name="Danza F."/>
            <person name="Storelli N."/>
            <person name="Wittwer M."/>
            <person name="Tonolla M."/>
        </authorList>
    </citation>
    <scope>NUCLEOTIDE SEQUENCE [LARGE SCALE GENOMIC DNA]</scope>
    <source>
        <strain evidence="2 3">Cad16T</strain>
    </source>
</reference>
<accession>A0A2K8U9N9</accession>
<keyword evidence="3" id="KW-1185">Reference proteome</keyword>